<dbReference type="PROSITE" id="PS50065">
    <property type="entry name" value="HMG_COA_REDUCTASE_4"/>
    <property type="match status" value="1"/>
</dbReference>
<dbReference type="SUPFAM" id="SSF56542">
    <property type="entry name" value="Substrate-binding domain of HMG-CoA reductase"/>
    <property type="match status" value="1"/>
</dbReference>
<dbReference type="Gene3D" id="3.90.770.10">
    <property type="entry name" value="3-hydroxy-3-methylglutaryl-coenzyme A Reductase, Chain A, domain 2"/>
    <property type="match status" value="2"/>
</dbReference>
<dbReference type="PROSITE" id="PS00318">
    <property type="entry name" value="HMG_COA_REDUCTASE_2"/>
    <property type="match status" value="1"/>
</dbReference>
<dbReference type="InterPro" id="IPR009023">
    <property type="entry name" value="HMG_CoA_Rdtase_NAD(P)-bd_sf"/>
</dbReference>
<dbReference type="AlphaFoldDB" id="A0A7C8DDP1"/>
<dbReference type="SUPFAM" id="SSF55035">
    <property type="entry name" value="NAD-binding domain of HMG-CoA reductase"/>
    <property type="match status" value="1"/>
</dbReference>
<dbReference type="InterPro" id="IPR002202">
    <property type="entry name" value="HMG_CoA_Rdtase"/>
</dbReference>
<sequence>MARTSAVPGFYKLSPAERLQIVCDFADLTAEEAAALGGFGALGGETANRMIENVVGSFPLPLGVAANFKVNGEELFVPMALEEPSVVAAASHMAKGTLPAGIAAETDEPVMIGQIQLVDLDDAFAAKAAVEAAADEIVALANEQDPILVKFGGGCRGIEVRVLDSAAGPMVITHLLVDCRDAMGANAVNTMAEAVAPRLETLTGGRVYLRIISNLAVHRKVRASATWPAEFLGGGEVVDGIIAAYAFACADPFRVATHNKGIMNGIDPVVIATGNDWRAIEAGAHSYGAWKEGDGSFTRWEKSAAGDLHGSIELPMAVGLVGGATATHPTAKACVRMMGLEIPGGAAKLAGIIAAVGLCQNLGALRALASEGIQRGHMGLHARNLAVAAGAEESEIEAVAERLKREGKVRADLAAQFLEELRAG</sequence>
<dbReference type="InterPro" id="IPR004553">
    <property type="entry name" value="HMG_CoA_Rdtase_bac-typ"/>
</dbReference>
<dbReference type="Proteomes" id="UP000589516">
    <property type="component" value="Unassembled WGS sequence"/>
</dbReference>
<dbReference type="PANTHER" id="PTHR10572">
    <property type="entry name" value="3-HYDROXY-3-METHYLGLUTARYL-COENZYME A REDUCTASE"/>
    <property type="match status" value="1"/>
</dbReference>
<comment type="similarity">
    <text evidence="1 3">Belongs to the HMG-CoA reductase family.</text>
</comment>
<dbReference type="PROSITE" id="PS00066">
    <property type="entry name" value="HMG_COA_REDUCTASE_1"/>
    <property type="match status" value="1"/>
</dbReference>
<reference evidence="5" key="1">
    <citation type="journal article" date="2019" name="bioRxiv">
        <title>Genome diversification in globally distributed novel marine Proteobacteria is linked to environmental adaptation.</title>
        <authorList>
            <person name="Zhou Z."/>
            <person name="Tran P.Q."/>
            <person name="Kieft K."/>
            <person name="Anantharaman K."/>
        </authorList>
    </citation>
    <scope>NUCLEOTIDE SEQUENCE [LARGE SCALE GENOMIC DNA]</scope>
</reference>
<proteinExistence type="inferred from homology"/>
<dbReference type="EMBL" id="DUAV01000032">
    <property type="protein sequence ID" value="HIG63903.1"/>
    <property type="molecule type" value="Genomic_DNA"/>
</dbReference>
<dbReference type="PRINTS" id="PR00071">
    <property type="entry name" value="HMGCOARDTASE"/>
</dbReference>
<evidence type="ECO:0000313" key="4">
    <source>
        <dbReference type="EMBL" id="HIG63903.1"/>
    </source>
</evidence>
<dbReference type="Gene3D" id="1.10.8.660">
    <property type="match status" value="1"/>
</dbReference>
<dbReference type="PROSITE" id="PS01192">
    <property type="entry name" value="HMG_COA_REDUCTASE_3"/>
    <property type="match status" value="1"/>
</dbReference>
<evidence type="ECO:0000256" key="3">
    <source>
        <dbReference type="RuleBase" id="RU361219"/>
    </source>
</evidence>
<dbReference type="PANTHER" id="PTHR10572:SF24">
    <property type="entry name" value="3-HYDROXY-3-METHYLGLUTARYL-COENZYME A REDUCTASE"/>
    <property type="match status" value="1"/>
</dbReference>
<dbReference type="NCBIfam" id="TIGR00532">
    <property type="entry name" value="HMG_CoA_R_NAD"/>
    <property type="match status" value="1"/>
</dbReference>
<keyword evidence="2 3" id="KW-0560">Oxidoreductase</keyword>
<protein>
    <recommendedName>
        <fullName evidence="3">3-hydroxy-3-methylglutaryl coenzyme A reductase</fullName>
        <shortName evidence="3">HMG-CoA reductase</shortName>
    </recommendedName>
</protein>
<evidence type="ECO:0000256" key="1">
    <source>
        <dbReference type="ARBA" id="ARBA00007661"/>
    </source>
</evidence>
<gene>
    <name evidence="4" type="ORF">EYQ16_05260</name>
</gene>
<name>A0A7C8DDP1_9ARCH</name>
<evidence type="ECO:0000313" key="5">
    <source>
        <dbReference type="Proteomes" id="UP000589516"/>
    </source>
</evidence>
<dbReference type="InterPro" id="IPR009029">
    <property type="entry name" value="HMG_CoA_Rdtase_sub-bd_dom_sf"/>
</dbReference>
<comment type="caution">
    <text evidence="4">The sequence shown here is derived from an EMBL/GenBank/DDBJ whole genome shotgun (WGS) entry which is preliminary data.</text>
</comment>
<accession>A0A7C8DDP1</accession>
<dbReference type="GO" id="GO:0004420">
    <property type="term" value="F:hydroxymethylglutaryl-CoA reductase (NADPH) activity"/>
    <property type="evidence" value="ECO:0007669"/>
    <property type="project" value="InterPro"/>
</dbReference>
<dbReference type="InterPro" id="IPR023076">
    <property type="entry name" value="HMG_CoA_Rdtase_CS"/>
</dbReference>
<evidence type="ECO:0000256" key="2">
    <source>
        <dbReference type="ARBA" id="ARBA00023002"/>
    </source>
</evidence>
<dbReference type="GO" id="GO:0015936">
    <property type="term" value="P:coenzyme A metabolic process"/>
    <property type="evidence" value="ECO:0007669"/>
    <property type="project" value="InterPro"/>
</dbReference>
<dbReference type="Pfam" id="PF00368">
    <property type="entry name" value="HMG-CoA_red"/>
    <property type="match status" value="1"/>
</dbReference>
<dbReference type="InterPro" id="IPR023074">
    <property type="entry name" value="HMG_CoA_Rdtase_cat_sf"/>
</dbReference>
<organism evidence="4 5">
    <name type="scientific">Marine Group III euryarchaeote</name>
    <dbReference type="NCBI Taxonomy" id="2173149"/>
    <lineage>
        <taxon>Archaea</taxon>
        <taxon>Methanobacteriati</taxon>
        <taxon>Thermoplasmatota</taxon>
        <taxon>Thermoplasmata</taxon>
        <taxon>Candidatus Thermoprofundales</taxon>
    </lineage>
</organism>
<dbReference type="CDD" id="cd00644">
    <property type="entry name" value="HMG-CoA_reductase_classII"/>
    <property type="match status" value="1"/>
</dbReference>